<evidence type="ECO:0000313" key="2">
    <source>
        <dbReference type="EMBL" id="KAF9325916.1"/>
    </source>
</evidence>
<feature type="region of interest" description="Disordered" evidence="1">
    <location>
        <begin position="97"/>
        <end position="120"/>
    </location>
</feature>
<sequence>MTRLQVSDNQAAQTAGKAMEAFWDSPDRDKIIDEHWAARSTDQPDVAVKNSSTLNEKNVGRPVTRSATRAIVQVARLNDKLVTVYADAILHEASNQLTSSTTGDGNRTPGDLTVTPQTSSQSLCGSYAKTKAYEQSAGVTNPTDDELDADVDAQAGRDDLGATVEVNEDAEDVAVLNELSIHSPFCDLIKDLYGLKYGHDSTKMELVSKYISSPLLNELHAHAEHLLKSWRADDPIHQKQLLVALSCIINTIDGDNKSFYAGFADFKMACTVEGFMTPTTRQLEFVDRMLRETGFHRTADLDTLDIWSLRHACDLRVSMRRESPLCLVPKKPVELFSWEAKISGAGSTQLQVQRCKNLRLNTCLIGTTHSIAGLDRKQSPYPLPSPLLLDIAGRNALPYKIQKIDDDVFVAGAVMEDKSLISLPRTKEDMVDFLKEGGLTALLSVKALNDEYARIIKDGMRRVKKEEVKNRMLGYGSMLETRNPIINTPTKKHKVVTPPTTTAKKARLSCRSPLKSM</sequence>
<dbReference type="Proteomes" id="UP000696485">
    <property type="component" value="Unassembled WGS sequence"/>
</dbReference>
<gene>
    <name evidence="2" type="ORF">BG006_010622</name>
</gene>
<accession>A0A9P5VIM4</accession>
<comment type="caution">
    <text evidence="2">The sequence shown here is derived from an EMBL/GenBank/DDBJ whole genome shotgun (WGS) entry which is preliminary data.</text>
</comment>
<feature type="compositionally biased region" description="Polar residues" evidence="1">
    <location>
        <begin position="1"/>
        <end position="13"/>
    </location>
</feature>
<dbReference type="AlphaFoldDB" id="A0A9P5VIM4"/>
<name>A0A9P5VIM4_9FUNG</name>
<feature type="region of interest" description="Disordered" evidence="1">
    <location>
        <begin position="1"/>
        <end position="21"/>
    </location>
</feature>
<organism evidence="2 3">
    <name type="scientific">Podila minutissima</name>
    <dbReference type="NCBI Taxonomy" id="64525"/>
    <lineage>
        <taxon>Eukaryota</taxon>
        <taxon>Fungi</taxon>
        <taxon>Fungi incertae sedis</taxon>
        <taxon>Mucoromycota</taxon>
        <taxon>Mortierellomycotina</taxon>
        <taxon>Mortierellomycetes</taxon>
        <taxon>Mortierellales</taxon>
        <taxon>Mortierellaceae</taxon>
        <taxon>Podila</taxon>
    </lineage>
</organism>
<evidence type="ECO:0000313" key="3">
    <source>
        <dbReference type="Proteomes" id="UP000696485"/>
    </source>
</evidence>
<reference evidence="2" key="1">
    <citation type="journal article" date="2020" name="Fungal Divers.">
        <title>Resolving the Mortierellaceae phylogeny through synthesis of multi-gene phylogenetics and phylogenomics.</title>
        <authorList>
            <person name="Vandepol N."/>
            <person name="Liber J."/>
            <person name="Desiro A."/>
            <person name="Na H."/>
            <person name="Kennedy M."/>
            <person name="Barry K."/>
            <person name="Grigoriev I.V."/>
            <person name="Miller A.N."/>
            <person name="O'Donnell K."/>
            <person name="Stajich J.E."/>
            <person name="Bonito G."/>
        </authorList>
    </citation>
    <scope>NUCLEOTIDE SEQUENCE</scope>
    <source>
        <strain evidence="2">NVP1</strain>
    </source>
</reference>
<dbReference type="EMBL" id="JAAAUY010000853">
    <property type="protein sequence ID" value="KAF9325916.1"/>
    <property type="molecule type" value="Genomic_DNA"/>
</dbReference>
<protein>
    <submittedName>
        <fullName evidence="2">Uncharacterized protein</fullName>
    </submittedName>
</protein>
<keyword evidence="3" id="KW-1185">Reference proteome</keyword>
<proteinExistence type="predicted"/>
<evidence type="ECO:0000256" key="1">
    <source>
        <dbReference type="SAM" id="MobiDB-lite"/>
    </source>
</evidence>